<gene>
    <name evidence="2" type="ORF">RZ517_10535</name>
</gene>
<feature type="transmembrane region" description="Helical" evidence="1">
    <location>
        <begin position="90"/>
        <end position="111"/>
    </location>
</feature>
<dbReference type="EMBL" id="CP146069">
    <property type="protein sequence ID" value="WWR45246.1"/>
    <property type="molecule type" value="Genomic_DNA"/>
</dbReference>
<evidence type="ECO:0008006" key="4">
    <source>
        <dbReference type="Google" id="ProtNLM"/>
    </source>
</evidence>
<sequence length="175" mass="19479">MSDSQQEAFQARLARIGGAPKPVTPGPVENIVPQSEKRTRNFVVSEDTLRGRLAYPLSFVWAMLLGILSVFMARFATAHLVGSAEGADDMMLYMMDIGVAAICAFAIGVAIRSTDPKIMTTRMIGVFLAVSTMHNLIWIFPEPFVWIYGEDWVEALLIRSEPSSIFFRGEYILIE</sequence>
<evidence type="ECO:0000313" key="3">
    <source>
        <dbReference type="Proteomes" id="UP001364156"/>
    </source>
</evidence>
<proteinExistence type="predicted"/>
<name>A0ABZ2HFR4_9RHOB</name>
<feature type="transmembrane region" description="Helical" evidence="1">
    <location>
        <begin position="123"/>
        <end position="140"/>
    </location>
</feature>
<accession>A0ABZ2HFR4</accession>
<evidence type="ECO:0000313" key="2">
    <source>
        <dbReference type="EMBL" id="WWR45246.1"/>
    </source>
</evidence>
<feature type="transmembrane region" description="Helical" evidence="1">
    <location>
        <begin position="59"/>
        <end position="78"/>
    </location>
</feature>
<reference evidence="2 3" key="1">
    <citation type="submission" date="2023-10" db="EMBL/GenBank/DDBJ databases">
        <title>Roseovarius strain S88 nov., isolated from a marine algae.</title>
        <authorList>
            <person name="Lee M.W."/>
            <person name="Lee J.K."/>
            <person name="Kim J.M."/>
            <person name="Choi D.G."/>
            <person name="Baek J.H."/>
            <person name="Bayburt H."/>
            <person name="Jung J.J."/>
            <person name="Han D.M."/>
            <person name="Jeon C.O."/>
        </authorList>
    </citation>
    <scope>NUCLEOTIDE SEQUENCE [LARGE SCALE GENOMIC DNA]</scope>
    <source>
        <strain evidence="2 3">S88</strain>
    </source>
</reference>
<dbReference type="Proteomes" id="UP001364156">
    <property type="component" value="Chromosome"/>
</dbReference>
<dbReference type="RefSeq" id="WP_338548196.1">
    <property type="nucleotide sequence ID" value="NZ_CP146069.1"/>
</dbReference>
<keyword evidence="1" id="KW-0812">Transmembrane</keyword>
<evidence type="ECO:0000256" key="1">
    <source>
        <dbReference type="SAM" id="Phobius"/>
    </source>
</evidence>
<keyword evidence="3" id="KW-1185">Reference proteome</keyword>
<keyword evidence="1" id="KW-1133">Transmembrane helix</keyword>
<organism evidence="2 3">
    <name type="scientific">Roseovarius phycicola</name>
    <dbReference type="NCBI Taxonomy" id="3080976"/>
    <lineage>
        <taxon>Bacteria</taxon>
        <taxon>Pseudomonadati</taxon>
        <taxon>Pseudomonadota</taxon>
        <taxon>Alphaproteobacteria</taxon>
        <taxon>Rhodobacterales</taxon>
        <taxon>Roseobacteraceae</taxon>
        <taxon>Roseovarius</taxon>
    </lineage>
</organism>
<protein>
    <recommendedName>
        <fullName evidence="4">DUF4345 domain-containing protein</fullName>
    </recommendedName>
</protein>
<keyword evidence="1" id="KW-0472">Membrane</keyword>